<dbReference type="Gene3D" id="3.40.630.30">
    <property type="match status" value="1"/>
</dbReference>
<dbReference type="RefSeq" id="WP_214364042.1">
    <property type="nucleotide sequence ID" value="NZ_JAEKFT010000054.1"/>
</dbReference>
<keyword evidence="2" id="KW-0012">Acyltransferase</keyword>
<dbReference type="EMBL" id="JAEKFT010000054">
    <property type="protein sequence ID" value="MBT0964121.1"/>
    <property type="molecule type" value="Genomic_DNA"/>
</dbReference>
<dbReference type="Proteomes" id="UP000694660">
    <property type="component" value="Unassembled WGS sequence"/>
</dbReference>
<accession>A0A944HFY5</accession>
<keyword evidence="1" id="KW-0808">Transferase</keyword>
<dbReference type="PROSITE" id="PS51186">
    <property type="entry name" value="GNAT"/>
    <property type="match status" value="1"/>
</dbReference>
<dbReference type="SUPFAM" id="SSF55729">
    <property type="entry name" value="Acyl-CoA N-acyltransferases (Nat)"/>
    <property type="match status" value="1"/>
</dbReference>
<feature type="domain" description="N-acetyltransferase" evidence="3">
    <location>
        <begin position="3"/>
        <end position="135"/>
    </location>
</feature>
<comment type="caution">
    <text evidence="4">The sequence shown here is derived from an EMBL/GenBank/DDBJ whole genome shotgun (WGS) entry which is preliminary data.</text>
</comment>
<evidence type="ECO:0000313" key="5">
    <source>
        <dbReference type="Proteomes" id="UP000694660"/>
    </source>
</evidence>
<dbReference type="PANTHER" id="PTHR43626">
    <property type="entry name" value="ACYL-COA N-ACYLTRANSFERASE"/>
    <property type="match status" value="1"/>
</dbReference>
<evidence type="ECO:0000256" key="1">
    <source>
        <dbReference type="ARBA" id="ARBA00022679"/>
    </source>
</evidence>
<dbReference type="PANTHER" id="PTHR43626:SF4">
    <property type="entry name" value="GCN5-RELATED N-ACETYLTRANSFERASE 2, CHLOROPLASTIC"/>
    <property type="match status" value="1"/>
</dbReference>
<dbReference type="CDD" id="cd04301">
    <property type="entry name" value="NAT_SF"/>
    <property type="match status" value="1"/>
</dbReference>
<organism evidence="4 5">
    <name type="scientific">Denitromonas iodatirespirans</name>
    <dbReference type="NCBI Taxonomy" id="2795389"/>
    <lineage>
        <taxon>Bacteria</taxon>
        <taxon>Pseudomonadati</taxon>
        <taxon>Pseudomonadota</taxon>
        <taxon>Betaproteobacteria</taxon>
        <taxon>Rhodocyclales</taxon>
        <taxon>Zoogloeaceae</taxon>
        <taxon>Denitromonas</taxon>
    </lineage>
</organism>
<evidence type="ECO:0000256" key="2">
    <source>
        <dbReference type="ARBA" id="ARBA00023315"/>
    </source>
</evidence>
<gene>
    <name evidence="4" type="ORF">I8J34_23330</name>
</gene>
<keyword evidence="5" id="KW-1185">Reference proteome</keyword>
<dbReference type="InterPro" id="IPR016181">
    <property type="entry name" value="Acyl_CoA_acyltransferase"/>
</dbReference>
<sequence length="135" mass="14672">MPLAIALDGPIQTDEVIALYRANGWSAADKPVALMAALRGSHSLVTARRDGRLVGVGNAISDGHLVVYYPHLLVHPEAQRQGIGRQMMAALMQRYAGFHQQMLTADGAAVDFYRALGFARAGQTEPMWIYAGNEH</sequence>
<proteinExistence type="predicted"/>
<dbReference type="AlphaFoldDB" id="A0A944HFY5"/>
<name>A0A944HFY5_DENI1</name>
<evidence type="ECO:0000313" key="4">
    <source>
        <dbReference type="EMBL" id="MBT0964121.1"/>
    </source>
</evidence>
<dbReference type="GO" id="GO:0005737">
    <property type="term" value="C:cytoplasm"/>
    <property type="evidence" value="ECO:0007669"/>
    <property type="project" value="TreeGrafter"/>
</dbReference>
<protein>
    <submittedName>
        <fullName evidence="4">GNAT family N-acetyltransferase</fullName>
    </submittedName>
</protein>
<dbReference type="InterPro" id="IPR000182">
    <property type="entry name" value="GNAT_dom"/>
</dbReference>
<dbReference type="InterPro" id="IPR045039">
    <property type="entry name" value="NSI-like"/>
</dbReference>
<reference evidence="5" key="1">
    <citation type="journal article" date="2022" name="ISME J.">
        <title>Genetic and phylogenetic analysis of dissimilatory iodate-reducing bacteria identifies potential niches across the world's oceans.</title>
        <authorList>
            <person name="Reyes-Umana V."/>
            <person name="Henning Z."/>
            <person name="Lee K."/>
            <person name="Barnum T.P."/>
            <person name="Coates J.D."/>
        </authorList>
    </citation>
    <scope>NUCLEOTIDE SEQUENCE [LARGE SCALE GENOMIC DNA]</scope>
    <source>
        <strain evidence="5">IR12</strain>
    </source>
</reference>
<dbReference type="GO" id="GO:0008080">
    <property type="term" value="F:N-acetyltransferase activity"/>
    <property type="evidence" value="ECO:0007669"/>
    <property type="project" value="InterPro"/>
</dbReference>
<evidence type="ECO:0000259" key="3">
    <source>
        <dbReference type="PROSITE" id="PS51186"/>
    </source>
</evidence>
<dbReference type="Pfam" id="PF13673">
    <property type="entry name" value="Acetyltransf_10"/>
    <property type="match status" value="1"/>
</dbReference>